<dbReference type="Gene3D" id="3.20.20.300">
    <property type="entry name" value="Glycoside hydrolase, family 3, N-terminal domain"/>
    <property type="match status" value="1"/>
</dbReference>
<accession>A0ABT0ZT60</accession>
<comment type="similarity">
    <text evidence="2">Belongs to the glycosyl hydrolase 3 family.</text>
</comment>
<reference evidence="8" key="1">
    <citation type="submission" date="2021-04" db="EMBL/GenBank/DDBJ databases">
        <title>Pseudonocardia sp. nov., isolated from sandy soil of mangrove forest.</title>
        <authorList>
            <person name="Zan Z."/>
            <person name="Huang R."/>
            <person name="Liu W."/>
        </authorList>
    </citation>
    <scope>NUCLEOTIDE SEQUENCE</scope>
    <source>
        <strain evidence="8">S2-4</strain>
    </source>
</reference>
<comment type="catalytic activity">
    <reaction evidence="1">
        <text>Hydrolysis of terminal non-reducing N-acetyl-D-hexosamine residues in N-acetyl-beta-D-hexosaminides.</text>
        <dbReference type="EC" id="3.2.1.52"/>
    </reaction>
</comment>
<dbReference type="Proteomes" id="UP001165283">
    <property type="component" value="Unassembled WGS sequence"/>
</dbReference>
<protein>
    <recommendedName>
        <fullName evidence="3">beta-N-acetylhexosaminidase</fullName>
        <ecNumber evidence="3">3.2.1.52</ecNumber>
    </recommendedName>
</protein>
<dbReference type="RefSeq" id="WP_252435510.1">
    <property type="nucleotide sequence ID" value="NZ_JAGSOV010000008.1"/>
</dbReference>
<dbReference type="InterPro" id="IPR006311">
    <property type="entry name" value="TAT_signal"/>
</dbReference>
<evidence type="ECO:0000259" key="7">
    <source>
        <dbReference type="Pfam" id="PF00933"/>
    </source>
</evidence>
<evidence type="ECO:0000256" key="6">
    <source>
        <dbReference type="SAM" id="SignalP"/>
    </source>
</evidence>
<evidence type="ECO:0000256" key="3">
    <source>
        <dbReference type="ARBA" id="ARBA00012663"/>
    </source>
</evidence>
<dbReference type="GO" id="GO:0016787">
    <property type="term" value="F:hydrolase activity"/>
    <property type="evidence" value="ECO:0007669"/>
    <property type="project" value="UniProtKB-KW"/>
</dbReference>
<keyword evidence="4 8" id="KW-0378">Hydrolase</keyword>
<dbReference type="Pfam" id="PF00933">
    <property type="entry name" value="Glyco_hydro_3"/>
    <property type="match status" value="1"/>
</dbReference>
<evidence type="ECO:0000256" key="4">
    <source>
        <dbReference type="ARBA" id="ARBA00022801"/>
    </source>
</evidence>
<dbReference type="InterPro" id="IPR019800">
    <property type="entry name" value="Glyco_hydro_3_AS"/>
</dbReference>
<evidence type="ECO:0000256" key="1">
    <source>
        <dbReference type="ARBA" id="ARBA00001231"/>
    </source>
</evidence>
<keyword evidence="9" id="KW-1185">Reference proteome</keyword>
<evidence type="ECO:0000313" key="9">
    <source>
        <dbReference type="Proteomes" id="UP001165283"/>
    </source>
</evidence>
<sequence length="395" mass="40890">MSAPTRRPRRSRLALAGAAAVLALLTVPAPGAQAAGSAPAPPLTGENLGPDRLPGCAAVVGSMTPRERLAQRLMVGVDAADPAATAATVRTTQVGGVFIGGNATDLLRDQELRAVQAVARIPIAVAVDDEGGRVQRIDELDGSLPSARAMAARMSPDEVHRTAAERADRLLARGVTMNMAPTVDVGEQPAGSVIGDRSFGADAEKVTTFALAFAEGQRERGLFTVLKHFPGHGHANGDSHRGRVSTPPLAELRELDLLPYANLVGPDGPLSSREGRDRTGVMVGHLDVPGLTDDLPTSLTPAAYRLLREDYGFDGLVLTDDLGAMRAVTGRFDLPEAVERALAAGADVALWSTGGEVAPLLDDLEAALAAGRLDAGANDTAVQRVLSAKGVCGRS</sequence>
<keyword evidence="6" id="KW-0732">Signal</keyword>
<dbReference type="PROSITE" id="PS51318">
    <property type="entry name" value="TAT"/>
    <property type="match status" value="1"/>
</dbReference>
<organism evidence="8 9">
    <name type="scientific">Pseudonocardia humida</name>
    <dbReference type="NCBI Taxonomy" id="2800819"/>
    <lineage>
        <taxon>Bacteria</taxon>
        <taxon>Bacillati</taxon>
        <taxon>Actinomycetota</taxon>
        <taxon>Actinomycetes</taxon>
        <taxon>Pseudonocardiales</taxon>
        <taxon>Pseudonocardiaceae</taxon>
        <taxon>Pseudonocardia</taxon>
    </lineage>
</organism>
<dbReference type="InterPro" id="IPR036962">
    <property type="entry name" value="Glyco_hydro_3_N_sf"/>
</dbReference>
<dbReference type="EMBL" id="JAGSOV010000008">
    <property type="protein sequence ID" value="MCO1653895.1"/>
    <property type="molecule type" value="Genomic_DNA"/>
</dbReference>
<evidence type="ECO:0000256" key="2">
    <source>
        <dbReference type="ARBA" id="ARBA00005336"/>
    </source>
</evidence>
<feature type="domain" description="Glycoside hydrolase family 3 N-terminal" evidence="7">
    <location>
        <begin position="66"/>
        <end position="387"/>
    </location>
</feature>
<dbReference type="PANTHER" id="PTHR30480:SF13">
    <property type="entry name" value="BETA-HEXOSAMINIDASE"/>
    <property type="match status" value="1"/>
</dbReference>
<name>A0ABT0ZT60_9PSEU</name>
<comment type="caution">
    <text evidence="8">The sequence shown here is derived from an EMBL/GenBank/DDBJ whole genome shotgun (WGS) entry which is preliminary data.</text>
</comment>
<dbReference type="InterPro" id="IPR001764">
    <property type="entry name" value="Glyco_hydro_3_N"/>
</dbReference>
<dbReference type="SUPFAM" id="SSF51445">
    <property type="entry name" value="(Trans)glycosidases"/>
    <property type="match status" value="1"/>
</dbReference>
<dbReference type="EC" id="3.2.1.52" evidence="3"/>
<evidence type="ECO:0000313" key="8">
    <source>
        <dbReference type="EMBL" id="MCO1653895.1"/>
    </source>
</evidence>
<evidence type="ECO:0000256" key="5">
    <source>
        <dbReference type="ARBA" id="ARBA00023295"/>
    </source>
</evidence>
<feature type="chain" id="PRO_5045484255" description="beta-N-acetylhexosaminidase" evidence="6">
    <location>
        <begin position="35"/>
        <end position="395"/>
    </location>
</feature>
<keyword evidence="5" id="KW-0326">Glycosidase</keyword>
<dbReference type="PANTHER" id="PTHR30480">
    <property type="entry name" value="BETA-HEXOSAMINIDASE-RELATED"/>
    <property type="match status" value="1"/>
</dbReference>
<feature type="signal peptide" evidence="6">
    <location>
        <begin position="1"/>
        <end position="34"/>
    </location>
</feature>
<gene>
    <name evidence="8" type="ORF">KDL28_02380</name>
</gene>
<dbReference type="PROSITE" id="PS00775">
    <property type="entry name" value="GLYCOSYL_HYDROL_F3"/>
    <property type="match status" value="1"/>
</dbReference>
<dbReference type="InterPro" id="IPR017853">
    <property type="entry name" value="GH"/>
</dbReference>
<dbReference type="InterPro" id="IPR050226">
    <property type="entry name" value="NagZ_Beta-hexosaminidase"/>
</dbReference>
<proteinExistence type="inferred from homology"/>